<evidence type="ECO:0000256" key="1">
    <source>
        <dbReference type="SAM" id="Coils"/>
    </source>
</evidence>
<reference evidence="3 4" key="1">
    <citation type="submission" date="2019-12" db="EMBL/GenBank/DDBJ databases">
        <title>Microbes associate with the intestines of laboratory mice.</title>
        <authorList>
            <person name="Navarre W."/>
            <person name="Wong E."/>
        </authorList>
    </citation>
    <scope>NUCLEOTIDE SEQUENCE [LARGE SCALE GENOMIC DNA]</scope>
    <source>
        <strain evidence="3 4">NM66_B29</strain>
    </source>
</reference>
<feature type="domain" description="Protein CR006 P-loop" evidence="2">
    <location>
        <begin position="37"/>
        <end position="725"/>
    </location>
</feature>
<comment type="caution">
    <text evidence="3">The sequence shown here is derived from an EMBL/GenBank/DDBJ whole genome shotgun (WGS) entry which is preliminary data.</text>
</comment>
<accession>A0A6N8JLT2</accession>
<keyword evidence="4" id="KW-1185">Reference proteome</keyword>
<name>A0A6N8JLT2_9ACTN</name>
<dbReference type="SUPFAM" id="SSF111474">
    <property type="entry name" value="Coronavirus S2 glycoprotein"/>
    <property type="match status" value="1"/>
</dbReference>
<keyword evidence="1" id="KW-0175">Coiled coil</keyword>
<evidence type="ECO:0000313" key="4">
    <source>
        <dbReference type="Proteomes" id="UP000463388"/>
    </source>
</evidence>
<dbReference type="InterPro" id="IPR043473">
    <property type="entry name" value="S2_sf_CoV"/>
</dbReference>
<dbReference type="SUPFAM" id="SSF52540">
    <property type="entry name" value="P-loop containing nucleoside triphosphate hydrolases"/>
    <property type="match status" value="1"/>
</dbReference>
<sequence>MSDRLSSIRGIHIQSGMFGSGADFELFRSPNEKGIPHRVSILFGRNGSGKTTISQQIGRISAGEDCDSSFWGEAQSSIALTAQDRNAIRVFDEEYVRKTVLLREEGLDTIVMLGTKAQAQKRIDEIDVELVEVGRRLVEWSVKKEAAESGPESLDSLLAKAKNEAKAAGWAERSADITGSRSNLTSQKWDAIVAAETDRSRHDVETEYDEKLVKYKKAEGAGATVIQKIKLIDSQRYSEAALVSLLSKTLDEPILTEREERIFSLVQNGKQQIVEYAKEIASDEEIDTCPLCQQELTTDYKESLRQSVLKVLNDEVDSFKRDLEKLRISPIEENELGFFEVPENFLSQCRIALEKVNDIIAEYNQLIERRLRSLYEPVETGDLNLSEAISFFNTSAINANKEIDTLNDAVKGKTALRQQLLSLNDQLARIDAKATIGRYEATKKDLEEAKRELDKAIEEREKLTKKRQAEEAKMSLTDLAANAINGYLANVFFDSTRFVLVPYANVYKIESHGKSVRPQDVSTGERNILALCYFFSEGGRGKFEGSEDSDPQYLVLDDPISSFDMENRIGICSLIRDRAAHVLESNPNSLITITTHDIGIASELKHTFDDLGDVFKGTSNNFITDYLELSGDTTCDLPMRKSRYSILLKRAYDFAISSQENEDESYVIGNILRRILEGYSSFNYGIGIERLSRDQDLASRFGAATRLISSVMYRLALNDESHLKECLDALNPPIVFDRYSYQEKMTIAQCVFVILDYLDEAHVVKQLVHFNIPKKDIEDHIGEWRKKFISEEDEGHQSAKTEVSE</sequence>
<feature type="coiled-coil region" evidence="1">
    <location>
        <begin position="413"/>
        <end position="473"/>
    </location>
</feature>
<evidence type="ECO:0000313" key="3">
    <source>
        <dbReference type="EMBL" id="MVX60875.1"/>
    </source>
</evidence>
<protein>
    <submittedName>
        <fullName evidence="3">AAA family ATPase</fullName>
    </submittedName>
</protein>
<dbReference type="RefSeq" id="WP_160345652.1">
    <property type="nucleotide sequence ID" value="NZ_WSRR01000009.1"/>
</dbReference>
<organism evidence="3 4">
    <name type="scientific">Adlercreutzia mucosicola</name>
    <dbReference type="NCBI Taxonomy" id="580026"/>
    <lineage>
        <taxon>Bacteria</taxon>
        <taxon>Bacillati</taxon>
        <taxon>Actinomycetota</taxon>
        <taxon>Coriobacteriia</taxon>
        <taxon>Eggerthellales</taxon>
        <taxon>Eggerthellaceae</taxon>
        <taxon>Adlercreutzia</taxon>
    </lineage>
</organism>
<dbReference type="Pfam" id="PF13166">
    <property type="entry name" value="AAA_13"/>
    <property type="match status" value="1"/>
</dbReference>
<dbReference type="SUPFAM" id="SSF75712">
    <property type="entry name" value="Rad50 coiled-coil Zn hook"/>
    <property type="match status" value="1"/>
</dbReference>
<dbReference type="Proteomes" id="UP000463388">
    <property type="component" value="Unassembled WGS sequence"/>
</dbReference>
<dbReference type="EMBL" id="WSRR01000009">
    <property type="protein sequence ID" value="MVX60875.1"/>
    <property type="molecule type" value="Genomic_DNA"/>
</dbReference>
<dbReference type="InterPro" id="IPR027417">
    <property type="entry name" value="P-loop_NTPase"/>
</dbReference>
<dbReference type="AlphaFoldDB" id="A0A6N8JLT2"/>
<gene>
    <name evidence="3" type="ORF">GKZ27_05305</name>
</gene>
<dbReference type="OrthoDB" id="4428168at2"/>
<evidence type="ECO:0000259" key="2">
    <source>
        <dbReference type="Pfam" id="PF13166"/>
    </source>
</evidence>
<proteinExistence type="predicted"/>
<dbReference type="InterPro" id="IPR026866">
    <property type="entry name" value="CR006_AAA"/>
</dbReference>
<dbReference type="Gene3D" id="3.40.50.300">
    <property type="entry name" value="P-loop containing nucleotide triphosphate hydrolases"/>
    <property type="match status" value="1"/>
</dbReference>